<dbReference type="SUPFAM" id="SSF103025">
    <property type="entry name" value="Folate-binding domain"/>
    <property type="match status" value="1"/>
</dbReference>
<protein>
    <recommendedName>
        <fullName evidence="1">GCVT N-terminal domain-containing protein</fullName>
    </recommendedName>
</protein>
<gene>
    <name evidence="2" type="ORF">GH984_05250</name>
</gene>
<accession>A0A6N7QUV9</accession>
<dbReference type="Pfam" id="PF01571">
    <property type="entry name" value="GCV_T"/>
    <property type="match status" value="1"/>
</dbReference>
<dbReference type="InterPro" id="IPR027266">
    <property type="entry name" value="TrmE/GcvT-like"/>
</dbReference>
<reference evidence="2 3" key="1">
    <citation type="submission" date="2019-11" db="EMBL/GenBank/DDBJ databases">
        <authorList>
            <person name="Zhang X.Y."/>
        </authorList>
    </citation>
    <scope>NUCLEOTIDE SEQUENCE [LARGE SCALE GENOMIC DNA]</scope>
    <source>
        <strain evidence="2 3">C176</strain>
    </source>
</reference>
<organism evidence="2 3">
    <name type="scientific">Spiribacter salilacus</name>
    <dbReference type="NCBI Taxonomy" id="2664894"/>
    <lineage>
        <taxon>Bacteria</taxon>
        <taxon>Pseudomonadati</taxon>
        <taxon>Pseudomonadota</taxon>
        <taxon>Gammaproteobacteria</taxon>
        <taxon>Chromatiales</taxon>
        <taxon>Ectothiorhodospiraceae</taxon>
        <taxon>Spiribacter</taxon>
    </lineage>
</organism>
<dbReference type="Proteomes" id="UP000433788">
    <property type="component" value="Unassembled WGS sequence"/>
</dbReference>
<keyword evidence="3" id="KW-1185">Reference proteome</keyword>
<proteinExistence type="predicted"/>
<sequence>MGKPDQELTLREQPIVGAWVVESPADDRAFQQISDVLAIRLRPTRYYVVTNSAQAAAELPALFAAPMVIACSQQRTWFVLEGPSVRTMLDRLTPIDLRATAFPNGATASGQIGQIDVMLHARADGAFDLFPLRSYAEALAQTLPGRLRLVR</sequence>
<name>A0A6N7QUV9_9GAMM</name>
<feature type="domain" description="GCVT N-terminal" evidence="1">
    <location>
        <begin position="33"/>
        <end position="120"/>
    </location>
</feature>
<dbReference type="InterPro" id="IPR006222">
    <property type="entry name" value="GCVT_N"/>
</dbReference>
<evidence type="ECO:0000313" key="3">
    <source>
        <dbReference type="Proteomes" id="UP000433788"/>
    </source>
</evidence>
<dbReference type="Gene3D" id="3.30.1360.120">
    <property type="entry name" value="Probable tRNA modification gtpase trme, domain 1"/>
    <property type="match status" value="1"/>
</dbReference>
<dbReference type="AlphaFoldDB" id="A0A6N7QUV9"/>
<comment type="caution">
    <text evidence="2">The sequence shown here is derived from an EMBL/GenBank/DDBJ whole genome shotgun (WGS) entry which is preliminary data.</text>
</comment>
<dbReference type="Gene3D" id="3.30.70.1520">
    <property type="entry name" value="Heterotetrameric sarcosine oxidase"/>
    <property type="match status" value="1"/>
</dbReference>
<dbReference type="EMBL" id="WJPP01000002">
    <property type="protein sequence ID" value="MRH78107.1"/>
    <property type="molecule type" value="Genomic_DNA"/>
</dbReference>
<evidence type="ECO:0000259" key="1">
    <source>
        <dbReference type="Pfam" id="PF01571"/>
    </source>
</evidence>
<evidence type="ECO:0000313" key="2">
    <source>
        <dbReference type="EMBL" id="MRH78107.1"/>
    </source>
</evidence>
<dbReference type="RefSeq" id="WP_153719141.1">
    <property type="nucleotide sequence ID" value="NZ_WJPP01000002.1"/>
</dbReference>